<evidence type="ECO:0000256" key="8">
    <source>
        <dbReference type="ARBA" id="ARBA00023242"/>
    </source>
</evidence>
<dbReference type="NCBIfam" id="TIGR02245">
    <property type="entry name" value="HAD_IIID1"/>
    <property type="match status" value="1"/>
</dbReference>
<dbReference type="GO" id="GO:0090364">
    <property type="term" value="P:regulation of proteasome assembly"/>
    <property type="evidence" value="ECO:0007669"/>
    <property type="project" value="InterPro"/>
</dbReference>
<evidence type="ECO:0000256" key="7">
    <source>
        <dbReference type="ARBA" id="ARBA00022912"/>
    </source>
</evidence>
<dbReference type="Gene3D" id="3.10.20.90">
    <property type="entry name" value="Phosphatidylinositol 3-kinase Catalytic Subunit, Chain A, domain 1"/>
    <property type="match status" value="1"/>
</dbReference>
<evidence type="ECO:0000259" key="13">
    <source>
        <dbReference type="PROSITE" id="PS50053"/>
    </source>
</evidence>
<dbReference type="InterPro" id="IPR029071">
    <property type="entry name" value="Ubiquitin-like_domsf"/>
</dbReference>
<evidence type="ECO:0000256" key="5">
    <source>
        <dbReference type="ARBA" id="ARBA00022801"/>
    </source>
</evidence>
<proteinExistence type="predicted"/>
<comment type="catalytic activity">
    <reaction evidence="10">
        <text>O-phospho-L-seryl-[protein] + H2O = L-seryl-[protein] + phosphate</text>
        <dbReference type="Rhea" id="RHEA:20629"/>
        <dbReference type="Rhea" id="RHEA-COMP:9863"/>
        <dbReference type="Rhea" id="RHEA-COMP:11604"/>
        <dbReference type="ChEBI" id="CHEBI:15377"/>
        <dbReference type="ChEBI" id="CHEBI:29999"/>
        <dbReference type="ChEBI" id="CHEBI:43474"/>
        <dbReference type="ChEBI" id="CHEBI:83421"/>
        <dbReference type="EC" id="3.1.3.16"/>
    </reaction>
</comment>
<dbReference type="GO" id="GO:0004722">
    <property type="term" value="F:protein serine/threonine phosphatase activity"/>
    <property type="evidence" value="ECO:0007669"/>
    <property type="project" value="UniProtKB-EC"/>
</dbReference>
<dbReference type="InterPro" id="IPR000626">
    <property type="entry name" value="Ubiquitin-like_dom"/>
</dbReference>
<dbReference type="EMBL" id="JAGTXO010000010">
    <property type="protein sequence ID" value="KAG8465334.1"/>
    <property type="molecule type" value="Genomic_DNA"/>
</dbReference>
<gene>
    <name evidence="15" type="ORF">KFE25_002641</name>
</gene>
<reference evidence="15" key="1">
    <citation type="submission" date="2021-05" db="EMBL/GenBank/DDBJ databases">
        <title>The genome of the haptophyte Pavlova lutheri (Diacronema luteri, Pavlovales) - a model for lipid biosynthesis in eukaryotic algae.</title>
        <authorList>
            <person name="Hulatt C.J."/>
            <person name="Posewitz M.C."/>
        </authorList>
    </citation>
    <scope>NUCLEOTIDE SEQUENCE</scope>
    <source>
        <strain evidence="15">NIVA-4/92</strain>
    </source>
</reference>
<dbReference type="GO" id="GO:0005634">
    <property type="term" value="C:nucleus"/>
    <property type="evidence" value="ECO:0007669"/>
    <property type="project" value="UniProtKB-SubCell"/>
</dbReference>
<protein>
    <recommendedName>
        <fullName evidence="3">protein-serine/threonine phosphatase</fullName>
        <ecNumber evidence="3">3.1.3.16</ecNumber>
    </recommendedName>
    <alternativeName>
        <fullName evidence="9">Nuclear proteasome inhibitor UBLCP1</fullName>
    </alternativeName>
</protein>
<dbReference type="PANTHER" id="PTHR48493:SF1">
    <property type="entry name" value="UBIQUITIN-LIKE DOMAIN-CONTAINING CTD PHOSPHATASE 1"/>
    <property type="match status" value="1"/>
</dbReference>
<dbReference type="OrthoDB" id="1711508at2759"/>
<dbReference type="PROSITE" id="PS50053">
    <property type="entry name" value="UBIQUITIN_2"/>
    <property type="match status" value="1"/>
</dbReference>
<dbReference type="Proteomes" id="UP000751190">
    <property type="component" value="Unassembled WGS sequence"/>
</dbReference>
<evidence type="ECO:0000259" key="14">
    <source>
        <dbReference type="PROSITE" id="PS50969"/>
    </source>
</evidence>
<dbReference type="OMA" id="ATSMSWI"/>
<keyword evidence="16" id="KW-1185">Reference proteome</keyword>
<keyword evidence="6" id="KW-0460">Magnesium</keyword>
<evidence type="ECO:0000256" key="2">
    <source>
        <dbReference type="ARBA" id="ARBA00004123"/>
    </source>
</evidence>
<name>A0A8J5XRM7_DIALT</name>
<evidence type="ECO:0000256" key="12">
    <source>
        <dbReference type="SAM" id="MobiDB-lite"/>
    </source>
</evidence>
<dbReference type="SUPFAM" id="SSF56784">
    <property type="entry name" value="HAD-like"/>
    <property type="match status" value="1"/>
</dbReference>
<dbReference type="SMART" id="SM00577">
    <property type="entry name" value="CPDc"/>
    <property type="match status" value="1"/>
</dbReference>
<evidence type="ECO:0000256" key="3">
    <source>
        <dbReference type="ARBA" id="ARBA00013081"/>
    </source>
</evidence>
<evidence type="ECO:0000256" key="4">
    <source>
        <dbReference type="ARBA" id="ARBA00022723"/>
    </source>
</evidence>
<keyword evidence="5" id="KW-0378">Hydrolase</keyword>
<evidence type="ECO:0000256" key="11">
    <source>
        <dbReference type="ARBA" id="ARBA00048336"/>
    </source>
</evidence>
<dbReference type="InterPro" id="IPR036412">
    <property type="entry name" value="HAD-like_sf"/>
</dbReference>
<dbReference type="AlphaFoldDB" id="A0A8J5XRM7"/>
<dbReference type="InterPro" id="IPR051658">
    <property type="entry name" value="UBLCP1"/>
</dbReference>
<organism evidence="15 16">
    <name type="scientific">Diacronema lutheri</name>
    <name type="common">Unicellular marine alga</name>
    <name type="synonym">Monochrysis lutheri</name>
    <dbReference type="NCBI Taxonomy" id="2081491"/>
    <lineage>
        <taxon>Eukaryota</taxon>
        <taxon>Haptista</taxon>
        <taxon>Haptophyta</taxon>
        <taxon>Pavlovophyceae</taxon>
        <taxon>Pavlovales</taxon>
        <taxon>Pavlovaceae</taxon>
        <taxon>Diacronema</taxon>
    </lineage>
</organism>
<sequence>MLQPENMDVVVRWRSREYRVEGARTLGELKRRVGELTGVDAKRQKLMGLPPKAVKGAADDSPLASLGLKPEHRLTMMGSPDSEHEELALAAETAKAAQAALIDDLDDVIDGVEVGIEHNPVYLAKIAARVSSYKPRMLAGARPGKKCLVLDVDYTLFDHRSPAESARELGRPYLHEFLAAAYAHYDLVVWSATSMSWIVLKMSELGLMDHPSFKLAMLFDAGAMIGVESAQYGLLNVKPLGVLWALFPDIYREANTIMLDDLGRNFLMNPRSGLKIRPCRGMTIAANRAADVELVGLSEYLELIRDDDDLSALDHRSWERTVRKRRAMGCSDGRIGGLGGAEAEGDAADDSGGRGDGSEGVGKAP</sequence>
<evidence type="ECO:0000256" key="9">
    <source>
        <dbReference type="ARBA" id="ARBA00032039"/>
    </source>
</evidence>
<dbReference type="PROSITE" id="PS50969">
    <property type="entry name" value="FCP1"/>
    <property type="match status" value="1"/>
</dbReference>
<comment type="caution">
    <text evidence="15">The sequence shown here is derived from an EMBL/GenBank/DDBJ whole genome shotgun (WGS) entry which is preliminary data.</text>
</comment>
<keyword evidence="8" id="KW-0539">Nucleus</keyword>
<dbReference type="SUPFAM" id="SSF54236">
    <property type="entry name" value="Ubiquitin-like"/>
    <property type="match status" value="1"/>
</dbReference>
<dbReference type="InterPro" id="IPR011943">
    <property type="entry name" value="HAD-SF_hydro_IIID"/>
</dbReference>
<comment type="catalytic activity">
    <reaction evidence="11">
        <text>O-phospho-L-threonyl-[protein] + H2O = L-threonyl-[protein] + phosphate</text>
        <dbReference type="Rhea" id="RHEA:47004"/>
        <dbReference type="Rhea" id="RHEA-COMP:11060"/>
        <dbReference type="Rhea" id="RHEA-COMP:11605"/>
        <dbReference type="ChEBI" id="CHEBI:15377"/>
        <dbReference type="ChEBI" id="CHEBI:30013"/>
        <dbReference type="ChEBI" id="CHEBI:43474"/>
        <dbReference type="ChEBI" id="CHEBI:61977"/>
        <dbReference type="EC" id="3.1.3.16"/>
    </reaction>
</comment>
<dbReference type="GO" id="GO:0046872">
    <property type="term" value="F:metal ion binding"/>
    <property type="evidence" value="ECO:0007669"/>
    <property type="project" value="UniProtKB-KW"/>
</dbReference>
<dbReference type="InterPro" id="IPR004274">
    <property type="entry name" value="FCP1_dom"/>
</dbReference>
<accession>A0A8J5XRM7</accession>
<dbReference type="Pfam" id="PF03031">
    <property type="entry name" value="NIF"/>
    <property type="match status" value="1"/>
</dbReference>
<dbReference type="PANTHER" id="PTHR48493">
    <property type="entry name" value="UBIQUITIN-LIKE DOMAIN-CONTAINING CTD PHOSPHATASE 1"/>
    <property type="match status" value="1"/>
</dbReference>
<evidence type="ECO:0000256" key="6">
    <source>
        <dbReference type="ARBA" id="ARBA00022842"/>
    </source>
</evidence>
<keyword evidence="4" id="KW-0479">Metal-binding</keyword>
<dbReference type="EC" id="3.1.3.16" evidence="3"/>
<dbReference type="Gene3D" id="3.40.50.1000">
    <property type="entry name" value="HAD superfamily/HAD-like"/>
    <property type="match status" value="1"/>
</dbReference>
<feature type="domain" description="Ubiquitin-like" evidence="13">
    <location>
        <begin position="7"/>
        <end position="77"/>
    </location>
</feature>
<evidence type="ECO:0000256" key="10">
    <source>
        <dbReference type="ARBA" id="ARBA00047761"/>
    </source>
</evidence>
<comment type="subcellular location">
    <subcellularLocation>
        <location evidence="2">Nucleus</location>
    </subcellularLocation>
</comment>
<evidence type="ECO:0000256" key="1">
    <source>
        <dbReference type="ARBA" id="ARBA00001946"/>
    </source>
</evidence>
<feature type="domain" description="FCP1 homology" evidence="14">
    <location>
        <begin position="141"/>
        <end position="304"/>
    </location>
</feature>
<keyword evidence="7" id="KW-0904">Protein phosphatase</keyword>
<comment type="cofactor">
    <cofactor evidence="1">
        <name>Mg(2+)</name>
        <dbReference type="ChEBI" id="CHEBI:18420"/>
    </cofactor>
</comment>
<dbReference type="InterPro" id="IPR023214">
    <property type="entry name" value="HAD_sf"/>
</dbReference>
<feature type="region of interest" description="Disordered" evidence="12">
    <location>
        <begin position="334"/>
        <end position="365"/>
    </location>
</feature>
<evidence type="ECO:0000313" key="16">
    <source>
        <dbReference type="Proteomes" id="UP000751190"/>
    </source>
</evidence>
<evidence type="ECO:0000313" key="15">
    <source>
        <dbReference type="EMBL" id="KAG8465334.1"/>
    </source>
</evidence>